<keyword evidence="3" id="KW-1185">Reference proteome</keyword>
<dbReference type="EMBL" id="MPUH01000142">
    <property type="protein sequence ID" value="OMJ88749.1"/>
    <property type="molecule type" value="Genomic_DNA"/>
</dbReference>
<reference evidence="2 3" key="1">
    <citation type="submission" date="2016-11" db="EMBL/GenBank/DDBJ databases">
        <title>The macronuclear genome of Stentor coeruleus: a giant cell with tiny introns.</title>
        <authorList>
            <person name="Slabodnick M."/>
            <person name="Ruby J.G."/>
            <person name="Reiff S.B."/>
            <person name="Swart E.C."/>
            <person name="Gosai S."/>
            <person name="Prabakaran S."/>
            <person name="Witkowska E."/>
            <person name="Larue G.E."/>
            <person name="Fisher S."/>
            <person name="Freeman R.M."/>
            <person name="Gunawardena J."/>
            <person name="Chu W."/>
            <person name="Stover N.A."/>
            <person name="Gregory B.D."/>
            <person name="Nowacki M."/>
            <person name="Derisi J."/>
            <person name="Roy S.W."/>
            <person name="Marshall W.F."/>
            <person name="Sood P."/>
        </authorList>
    </citation>
    <scope>NUCLEOTIDE SEQUENCE [LARGE SCALE GENOMIC DNA]</scope>
    <source>
        <strain evidence="2">WM001</strain>
    </source>
</reference>
<feature type="coiled-coil region" evidence="1">
    <location>
        <begin position="489"/>
        <end position="546"/>
    </location>
</feature>
<keyword evidence="1" id="KW-0175">Coiled coil</keyword>
<dbReference type="AlphaFoldDB" id="A0A1R2CI92"/>
<dbReference type="Proteomes" id="UP000187209">
    <property type="component" value="Unassembled WGS sequence"/>
</dbReference>
<gene>
    <name evidence="2" type="ORF">SteCoe_9211</name>
</gene>
<evidence type="ECO:0000313" key="3">
    <source>
        <dbReference type="Proteomes" id="UP000187209"/>
    </source>
</evidence>
<feature type="coiled-coil region" evidence="1">
    <location>
        <begin position="256"/>
        <end position="287"/>
    </location>
</feature>
<evidence type="ECO:0000313" key="2">
    <source>
        <dbReference type="EMBL" id="OMJ88749.1"/>
    </source>
</evidence>
<proteinExistence type="predicted"/>
<sequence length="610" mass="71959">MNSASPSRMRATPQSNYSNISQSFLSPNKSENIKSLQNSFDLKKNCYEKSCCGHISRAHYNNFLIDIQNEIKRLDSSIELNFDEKIVFNKVLSVIRQSVDYIMLIQNKFTNMDWVDLENFKSNLKLQEAKLKNESEKIRIASKHLDQYEMLLRGREEQLKSDEKELKSKLEETRKDDLYYEELKLKCIEQEQEIRILKKHKLSESILIESNLNSELEYLKTENTKLKLIISQKPTQSLDEKSVSENMPFDKEKFKLQQVRLEVSQIKESIEKEKARMKAQSLEIEKLSMPEPDAYENSLTLSDSSCNINQYKHYDYETKSKFLDIKESFSIQNESDLYNYLSKIRKGIEEYNKEAEIKETRLKDLILKNEEKEKILDKQIADMKLVHDNLRSSKIEIEEFYASIMPSFEEYSQDLSKLLADMYMKKQELVDNIVKTEKVLGCLGSNGYIKEEFVMEKCEYNDRILEIKKNHDNMRDYERNIKEKQGGRNKNMNEAVMKMTRELQNQLENIKKKEKEIDMIREQLELEKTENKKVAMMLKVTHLELENTKIKENEKIRIKKDKLKTLKIKLENHLKAFQGKDTDGQMRSSLGEHEVANVLHSLVGINEKNA</sequence>
<organism evidence="2 3">
    <name type="scientific">Stentor coeruleus</name>
    <dbReference type="NCBI Taxonomy" id="5963"/>
    <lineage>
        <taxon>Eukaryota</taxon>
        <taxon>Sar</taxon>
        <taxon>Alveolata</taxon>
        <taxon>Ciliophora</taxon>
        <taxon>Postciliodesmatophora</taxon>
        <taxon>Heterotrichea</taxon>
        <taxon>Heterotrichida</taxon>
        <taxon>Stentoridae</taxon>
        <taxon>Stentor</taxon>
    </lineage>
</organism>
<evidence type="ECO:0000256" key="1">
    <source>
        <dbReference type="SAM" id="Coils"/>
    </source>
</evidence>
<protein>
    <submittedName>
        <fullName evidence="2">Uncharacterized protein</fullName>
    </submittedName>
</protein>
<comment type="caution">
    <text evidence="2">The sequence shown here is derived from an EMBL/GenBank/DDBJ whole genome shotgun (WGS) entry which is preliminary data.</text>
</comment>
<name>A0A1R2CI92_9CILI</name>
<accession>A0A1R2CI92</accession>
<feature type="coiled-coil region" evidence="1">
    <location>
        <begin position="117"/>
        <end position="200"/>
    </location>
</feature>